<accession>A0ABV8GZT3</accession>
<dbReference type="Proteomes" id="UP001595772">
    <property type="component" value="Unassembled WGS sequence"/>
</dbReference>
<reference evidence="2" key="1">
    <citation type="journal article" date="2019" name="Int. J. Syst. Evol. Microbiol.">
        <title>The Global Catalogue of Microorganisms (GCM) 10K type strain sequencing project: providing services to taxonomists for standard genome sequencing and annotation.</title>
        <authorList>
            <consortium name="The Broad Institute Genomics Platform"/>
            <consortium name="The Broad Institute Genome Sequencing Center for Infectious Disease"/>
            <person name="Wu L."/>
            <person name="Ma J."/>
        </authorList>
    </citation>
    <scope>NUCLEOTIDE SEQUENCE [LARGE SCALE GENOMIC DNA]</scope>
    <source>
        <strain evidence="2">IBRC-M 10703</strain>
    </source>
</reference>
<evidence type="ECO:0000313" key="2">
    <source>
        <dbReference type="Proteomes" id="UP001595772"/>
    </source>
</evidence>
<dbReference type="InterPro" id="IPR014988">
    <property type="entry name" value="Uncharacterised_YqcI/YcgG"/>
</dbReference>
<dbReference type="EMBL" id="JBHSAO010000012">
    <property type="protein sequence ID" value="MFC4025354.1"/>
    <property type="molecule type" value="Genomic_DNA"/>
</dbReference>
<keyword evidence="2" id="KW-1185">Reference proteome</keyword>
<dbReference type="PANTHER" id="PTHR40045:SF1">
    <property type="entry name" value="YQCI_YCGG FAMILY PROTEIN"/>
    <property type="match status" value="1"/>
</dbReference>
<name>A0ABV8GZT3_9BACI</name>
<evidence type="ECO:0000313" key="1">
    <source>
        <dbReference type="EMBL" id="MFC4025354.1"/>
    </source>
</evidence>
<sequence length="243" mass="29344">MDKTATYLLTKDDMEYNSDHLPDWLKEEYKTFESIVTDKTFPCYFGMSGQKRGELRYGYISHNDWSQLPMMLEEFNRLFDNQKRMIRHGFFLFVEPEKEEKSLEYYREYFWNVLQYLHDSDQHEWPSGYPKDPDHYLWNFCFAKEPYFAFGNAPAYKQRKTRDLGNSLIIGFQPRKIFEGLKGTEQSGVMSRERVRERVEKWDGLPKHPNISHYGDKNHREWKQFFIGDDIKPIEGKCPFHPK</sequence>
<gene>
    <name evidence="1" type="ORF">ACFOUV_16325</name>
</gene>
<dbReference type="RefSeq" id="WP_379497850.1">
    <property type="nucleotide sequence ID" value="NZ_JBHSAO010000012.1"/>
</dbReference>
<protein>
    <submittedName>
        <fullName evidence="1">YqcI/YcgG family protein</fullName>
    </submittedName>
</protein>
<dbReference type="Pfam" id="PF08892">
    <property type="entry name" value="YqcI_YcgG"/>
    <property type="match status" value="1"/>
</dbReference>
<organism evidence="1 2">
    <name type="scientific">Oceanobacillus longus</name>
    <dbReference type="NCBI Taxonomy" id="930120"/>
    <lineage>
        <taxon>Bacteria</taxon>
        <taxon>Bacillati</taxon>
        <taxon>Bacillota</taxon>
        <taxon>Bacilli</taxon>
        <taxon>Bacillales</taxon>
        <taxon>Bacillaceae</taxon>
        <taxon>Oceanobacillus</taxon>
    </lineage>
</organism>
<comment type="caution">
    <text evidence="1">The sequence shown here is derived from an EMBL/GenBank/DDBJ whole genome shotgun (WGS) entry which is preliminary data.</text>
</comment>
<proteinExistence type="predicted"/>
<dbReference type="PANTHER" id="PTHR40045">
    <property type="entry name" value="YCGG FAMILY PROTEIN"/>
    <property type="match status" value="1"/>
</dbReference>